<gene>
    <name evidence="3" type="ORF">NP075_05570</name>
</gene>
<dbReference type="Proteomes" id="UP001317322">
    <property type="component" value="Chromosome"/>
</dbReference>
<sequence length="354" mass="35849">MTRTGQTDVGHRGRPAAPAGSRPAARRRRAAALAVLPVLALVGCSTPLPEAAPEPVPAVAPPAVSVAQAQRVLGSVADAVAAGDAANDPAHLAGRLEGPALATRTAEYVRNATAGGSRPATVLPFEEQALLVSETDTWPRTQLVVTEQPDDLQAPRVLVLRQASPREQYKLWGWAKLMPSVQMPATAAPEEGSPALAPDAAGLLMTPVEAVARYADVLANGDASPHAPSFAPDALRAAIEAERSGTATRLADAATLTQTYTPASEPVVAMGTVDGGAVVVSELTTTSTTTLAVPGGSISLEPFYSALAGGATTAGTSLTRVFTGVVVLYVPPADSGAQVQVLAGEQQVTGASAS</sequence>
<evidence type="ECO:0000313" key="3">
    <source>
        <dbReference type="EMBL" id="UUI66190.1"/>
    </source>
</evidence>
<keyword evidence="4" id="KW-1185">Reference proteome</keyword>
<protein>
    <recommendedName>
        <fullName evidence="2">DUF8094 domain-containing protein</fullName>
    </recommendedName>
</protein>
<accession>A0ABY5KAS9</accession>
<feature type="region of interest" description="Disordered" evidence="1">
    <location>
        <begin position="1"/>
        <end position="25"/>
    </location>
</feature>
<reference evidence="3 4" key="1">
    <citation type="submission" date="2022-07" db="EMBL/GenBank/DDBJ databases">
        <title>Novel species in genus cellulomonas.</title>
        <authorList>
            <person name="Ye L."/>
        </authorList>
    </citation>
    <scope>NUCLEOTIDE SEQUENCE [LARGE SCALE GENOMIC DNA]</scope>
    <source>
        <strain evidence="4">zg-Y908</strain>
    </source>
</reference>
<evidence type="ECO:0000259" key="2">
    <source>
        <dbReference type="Pfam" id="PF26366"/>
    </source>
</evidence>
<dbReference type="EMBL" id="CP101989">
    <property type="protein sequence ID" value="UUI66190.1"/>
    <property type="molecule type" value="Genomic_DNA"/>
</dbReference>
<organism evidence="3 4">
    <name type="scientific">Cellulomonas wangsupingiae</name>
    <dbReference type="NCBI Taxonomy" id="2968085"/>
    <lineage>
        <taxon>Bacteria</taxon>
        <taxon>Bacillati</taxon>
        <taxon>Actinomycetota</taxon>
        <taxon>Actinomycetes</taxon>
        <taxon>Micrococcales</taxon>
        <taxon>Cellulomonadaceae</taxon>
        <taxon>Cellulomonas</taxon>
    </lineage>
</organism>
<dbReference type="Pfam" id="PF26366">
    <property type="entry name" value="DUF8094"/>
    <property type="match status" value="1"/>
</dbReference>
<evidence type="ECO:0000313" key="4">
    <source>
        <dbReference type="Proteomes" id="UP001317322"/>
    </source>
</evidence>
<dbReference type="InterPro" id="IPR058407">
    <property type="entry name" value="DUF8094"/>
</dbReference>
<name>A0ABY5KAS9_9CELL</name>
<proteinExistence type="predicted"/>
<dbReference type="RefSeq" id="WP_227564308.1">
    <property type="nucleotide sequence ID" value="NZ_CP101989.1"/>
</dbReference>
<evidence type="ECO:0000256" key="1">
    <source>
        <dbReference type="SAM" id="MobiDB-lite"/>
    </source>
</evidence>
<feature type="domain" description="DUF8094" evidence="2">
    <location>
        <begin position="62"/>
        <end position="352"/>
    </location>
</feature>